<evidence type="ECO:0000313" key="7">
    <source>
        <dbReference type="Proteomes" id="UP000186277"/>
    </source>
</evidence>
<comment type="subcellular location">
    <subcellularLocation>
        <location evidence="1">Membrane</location>
        <topology evidence="1">Multi-pass membrane protein</topology>
    </subcellularLocation>
</comment>
<evidence type="ECO:0000256" key="3">
    <source>
        <dbReference type="ARBA" id="ARBA00022989"/>
    </source>
</evidence>
<feature type="transmembrane region" description="Helical" evidence="5">
    <location>
        <begin position="137"/>
        <end position="158"/>
    </location>
</feature>
<organism evidence="6 7">
    <name type="scientific">Xenorhabdus thuongxuanensis</name>
    <dbReference type="NCBI Taxonomy" id="1873484"/>
    <lineage>
        <taxon>Bacteria</taxon>
        <taxon>Pseudomonadati</taxon>
        <taxon>Pseudomonadota</taxon>
        <taxon>Gammaproteobacteria</taxon>
        <taxon>Enterobacterales</taxon>
        <taxon>Morganellaceae</taxon>
        <taxon>Xenorhabdus</taxon>
    </lineage>
</organism>
<dbReference type="InterPro" id="IPR032808">
    <property type="entry name" value="DoxX"/>
</dbReference>
<keyword evidence="2 5" id="KW-0812">Transmembrane</keyword>
<name>A0A1Q5TU25_9GAMM</name>
<feature type="transmembrane region" description="Helical" evidence="5">
    <location>
        <begin position="105"/>
        <end position="125"/>
    </location>
</feature>
<gene>
    <name evidence="6" type="ORF">Xentx_02879</name>
</gene>
<accession>A0A1Q5TU25</accession>
<evidence type="ECO:0000256" key="1">
    <source>
        <dbReference type="ARBA" id="ARBA00004141"/>
    </source>
</evidence>
<evidence type="ECO:0000313" key="6">
    <source>
        <dbReference type="EMBL" id="OKP03732.1"/>
    </source>
</evidence>
<comment type="caution">
    <text evidence="6">The sequence shown here is derived from an EMBL/GenBank/DDBJ whole genome shotgun (WGS) entry which is preliminary data.</text>
</comment>
<evidence type="ECO:0008006" key="8">
    <source>
        <dbReference type="Google" id="ProtNLM"/>
    </source>
</evidence>
<evidence type="ECO:0000256" key="2">
    <source>
        <dbReference type="ARBA" id="ARBA00022692"/>
    </source>
</evidence>
<dbReference type="AlphaFoldDB" id="A0A1Q5TU25"/>
<feature type="transmembrane region" description="Helical" evidence="5">
    <location>
        <begin position="40"/>
        <end position="59"/>
    </location>
</feature>
<proteinExistence type="predicted"/>
<dbReference type="Proteomes" id="UP000186277">
    <property type="component" value="Unassembled WGS sequence"/>
</dbReference>
<keyword evidence="4 5" id="KW-0472">Membrane</keyword>
<keyword evidence="3 5" id="KW-1133">Transmembrane helix</keyword>
<evidence type="ECO:0000256" key="5">
    <source>
        <dbReference type="SAM" id="Phobius"/>
    </source>
</evidence>
<reference evidence="6 7" key="1">
    <citation type="submission" date="2016-09" db="EMBL/GenBank/DDBJ databases">
        <title>Xenorhabdus thuongxuanensis sp. nov. and Xenorhabdus eapokensis sp. nov., isolated from Steinernema species.</title>
        <authorList>
            <person name="Kaempfer P."/>
            <person name="Tobias N.J."/>
            <person name="Phan Ke L."/>
            <person name="Bode H.B."/>
            <person name="Glaeser S.P."/>
        </authorList>
    </citation>
    <scope>NUCLEOTIDE SEQUENCE [LARGE SCALE GENOMIC DNA]</scope>
    <source>
        <strain evidence="6 7">30TX1</strain>
    </source>
</reference>
<evidence type="ECO:0000256" key="4">
    <source>
        <dbReference type="ARBA" id="ARBA00023136"/>
    </source>
</evidence>
<protein>
    <recommendedName>
        <fullName evidence="8">DoxX family protein</fullName>
    </recommendedName>
</protein>
<dbReference type="EMBL" id="MKGR01000024">
    <property type="protein sequence ID" value="OKP03732.1"/>
    <property type="molecule type" value="Genomic_DNA"/>
</dbReference>
<feature type="transmembrane region" description="Helical" evidence="5">
    <location>
        <begin position="80"/>
        <end position="99"/>
    </location>
</feature>
<sequence>MFLLKTTLYFHKLKKDSVFYLKGKDKIMQWSVKNILESSWLWIITRLLLLFIFIPSGLAKITDFEGGLAEMRAAGLHPDWFFNISSAIVLLFGSILILLDRFVWFGAGTLAVFLLLTIFIVHTFWNLSGEYAKTSFYFALEHTTVIGGLLATAIASHLRKKLKA</sequence>
<keyword evidence="7" id="KW-1185">Reference proteome</keyword>
<dbReference type="GO" id="GO:0016020">
    <property type="term" value="C:membrane"/>
    <property type="evidence" value="ECO:0007669"/>
    <property type="project" value="UniProtKB-SubCell"/>
</dbReference>
<dbReference type="Pfam" id="PF07681">
    <property type="entry name" value="DoxX"/>
    <property type="match status" value="1"/>
</dbReference>